<name>A0AAN9VMT7_9ORTH</name>
<accession>A0AAN9VMT7</accession>
<evidence type="ECO:0000313" key="3">
    <source>
        <dbReference type="EMBL" id="KAK7863912.1"/>
    </source>
</evidence>
<dbReference type="PANTHER" id="PTHR12243:SF67">
    <property type="entry name" value="COREPRESSOR OF PANGOLIN, ISOFORM A-RELATED"/>
    <property type="match status" value="1"/>
</dbReference>
<dbReference type="GO" id="GO:0006357">
    <property type="term" value="P:regulation of transcription by RNA polymerase II"/>
    <property type="evidence" value="ECO:0007669"/>
    <property type="project" value="TreeGrafter"/>
</dbReference>
<protein>
    <recommendedName>
        <fullName evidence="2">MADF domain-containing protein</fullName>
    </recommendedName>
</protein>
<dbReference type="InterPro" id="IPR006578">
    <property type="entry name" value="MADF-dom"/>
</dbReference>
<organism evidence="3 4">
    <name type="scientific">Gryllus longicercus</name>
    <dbReference type="NCBI Taxonomy" id="2509291"/>
    <lineage>
        <taxon>Eukaryota</taxon>
        <taxon>Metazoa</taxon>
        <taxon>Ecdysozoa</taxon>
        <taxon>Arthropoda</taxon>
        <taxon>Hexapoda</taxon>
        <taxon>Insecta</taxon>
        <taxon>Pterygota</taxon>
        <taxon>Neoptera</taxon>
        <taxon>Polyneoptera</taxon>
        <taxon>Orthoptera</taxon>
        <taxon>Ensifera</taxon>
        <taxon>Gryllidea</taxon>
        <taxon>Grylloidea</taxon>
        <taxon>Gryllidae</taxon>
        <taxon>Gryllinae</taxon>
        <taxon>Gryllus</taxon>
    </lineage>
</organism>
<evidence type="ECO:0000259" key="2">
    <source>
        <dbReference type="PROSITE" id="PS51029"/>
    </source>
</evidence>
<feature type="domain" description="MADF" evidence="2">
    <location>
        <begin position="6"/>
        <end position="95"/>
    </location>
</feature>
<dbReference type="PANTHER" id="PTHR12243">
    <property type="entry name" value="MADF DOMAIN TRANSCRIPTION FACTOR"/>
    <property type="match status" value="1"/>
</dbReference>
<dbReference type="PROSITE" id="PS51029">
    <property type="entry name" value="MADF"/>
    <property type="match status" value="1"/>
</dbReference>
<keyword evidence="4" id="KW-1185">Reference proteome</keyword>
<dbReference type="Pfam" id="PF10545">
    <property type="entry name" value="MADF_DNA_bdg"/>
    <property type="match status" value="1"/>
</dbReference>
<evidence type="ECO:0000313" key="4">
    <source>
        <dbReference type="Proteomes" id="UP001378592"/>
    </source>
</evidence>
<dbReference type="EMBL" id="JAZDUA010000216">
    <property type="protein sequence ID" value="KAK7863912.1"/>
    <property type="molecule type" value="Genomic_DNA"/>
</dbReference>
<dbReference type="SMART" id="SM00595">
    <property type="entry name" value="MADF"/>
    <property type="match status" value="1"/>
</dbReference>
<feature type="compositionally biased region" description="Basic and acidic residues" evidence="1">
    <location>
        <begin position="171"/>
        <end position="182"/>
    </location>
</feature>
<dbReference type="InterPro" id="IPR039353">
    <property type="entry name" value="TF_Adf1"/>
</dbReference>
<dbReference type="Proteomes" id="UP001378592">
    <property type="component" value="Unassembled WGS sequence"/>
</dbReference>
<reference evidence="3 4" key="1">
    <citation type="submission" date="2024-03" db="EMBL/GenBank/DDBJ databases">
        <title>The genome assembly and annotation of the cricket Gryllus longicercus Weissman &amp; Gray.</title>
        <authorList>
            <person name="Szrajer S."/>
            <person name="Gray D."/>
            <person name="Ylla G."/>
        </authorList>
    </citation>
    <scope>NUCLEOTIDE SEQUENCE [LARGE SCALE GENOMIC DNA]</scope>
    <source>
        <strain evidence="3">DAG 2021-001</strain>
        <tissue evidence="3">Whole body minus gut</tissue>
    </source>
</reference>
<dbReference type="AlphaFoldDB" id="A0AAN9VMT7"/>
<sequence>MSKAEILIELVKRFPILYDFSHEDHKNSWKKNKIWDEIGKEINESGEEAKKKWKNLRDAFAKFIRTPPMRTTHTGRRGKKWMWADKMEAFRPFLPFATTASNVPEIESKNINVISQSTEENAPQSEEVVDEAGDSENVEVDNMEITVNTHFSDSLSVSEIPTITPTMDASGKQKPDRKRRSELSSVSELLQYFESKKKTEYDATESLFLAHAKTVKTFSRRRQAITKMKIAQLIMEQELLHLKELA</sequence>
<dbReference type="GO" id="GO:0005634">
    <property type="term" value="C:nucleus"/>
    <property type="evidence" value="ECO:0007669"/>
    <property type="project" value="TreeGrafter"/>
</dbReference>
<feature type="region of interest" description="Disordered" evidence="1">
    <location>
        <begin position="164"/>
        <end position="183"/>
    </location>
</feature>
<dbReference type="GO" id="GO:0005667">
    <property type="term" value="C:transcription regulator complex"/>
    <property type="evidence" value="ECO:0007669"/>
    <property type="project" value="TreeGrafter"/>
</dbReference>
<gene>
    <name evidence="3" type="ORF">R5R35_014480</name>
</gene>
<comment type="caution">
    <text evidence="3">The sequence shown here is derived from an EMBL/GenBank/DDBJ whole genome shotgun (WGS) entry which is preliminary data.</text>
</comment>
<proteinExistence type="predicted"/>
<evidence type="ECO:0000256" key="1">
    <source>
        <dbReference type="SAM" id="MobiDB-lite"/>
    </source>
</evidence>